<dbReference type="GO" id="GO:0005886">
    <property type="term" value="C:plasma membrane"/>
    <property type="evidence" value="ECO:0007669"/>
    <property type="project" value="InterPro"/>
</dbReference>
<evidence type="ECO:0000313" key="5">
    <source>
        <dbReference type="EMBL" id="TQJ09430.1"/>
    </source>
</evidence>
<dbReference type="EMBL" id="VFMN01000001">
    <property type="protein sequence ID" value="TQJ09430.1"/>
    <property type="molecule type" value="Genomic_DNA"/>
</dbReference>
<sequence>MAHPDTEALAGLVLGADWADDDPQVALAVEQHVEQCAVCRRTVSELQHALTVAGTAGALEQPPAGLWDRIEADLDGVDGPDRELVTAGARRAGPASSAPPAGTAVVRPLRRRAVLWSAAAAVVGLGVGLGSGWVINRADAPRTPTATATTTSSTVASVPLDTLDTKQNLGQAALVRSSDGLDLRIATARLDPGAGYLEVWLLNRDGKRMVSVGVLGSGGSDTFPVAQSVIDNGFVTVDISREAFDENLQHSGDSLVRGTLGI</sequence>
<dbReference type="InterPro" id="IPR041916">
    <property type="entry name" value="Anti_sigma_zinc_sf"/>
</dbReference>
<protein>
    <submittedName>
        <fullName evidence="5">Anti-sigma-K factor rskA</fullName>
    </submittedName>
</protein>
<dbReference type="AlphaFoldDB" id="A0A542E269"/>
<keyword evidence="1" id="KW-0805">Transcription regulation</keyword>
<dbReference type="Pfam" id="PF10099">
    <property type="entry name" value="RskA_C"/>
    <property type="match status" value="1"/>
</dbReference>
<feature type="transmembrane region" description="Helical" evidence="3">
    <location>
        <begin position="113"/>
        <end position="135"/>
    </location>
</feature>
<keyword evidence="3" id="KW-0812">Transmembrane</keyword>
<gene>
    <name evidence="5" type="ORF">FB458_2542</name>
</gene>
<keyword evidence="3" id="KW-1133">Transmembrane helix</keyword>
<dbReference type="OrthoDB" id="4328740at2"/>
<keyword evidence="3" id="KW-0472">Membrane</keyword>
<name>A0A542E269_9MICO</name>
<dbReference type="RefSeq" id="WP_141848800.1">
    <property type="nucleotide sequence ID" value="NZ_BAAAPR010000014.1"/>
</dbReference>
<dbReference type="InterPro" id="IPR018764">
    <property type="entry name" value="RskA_C"/>
</dbReference>
<dbReference type="Proteomes" id="UP000317893">
    <property type="component" value="Unassembled WGS sequence"/>
</dbReference>
<reference evidence="5 6" key="1">
    <citation type="submission" date="2019-06" db="EMBL/GenBank/DDBJ databases">
        <title>Sequencing the genomes of 1000 actinobacteria strains.</title>
        <authorList>
            <person name="Klenk H.-P."/>
        </authorList>
    </citation>
    <scope>NUCLEOTIDE SEQUENCE [LARGE SCALE GENOMIC DNA]</scope>
    <source>
        <strain evidence="5 6">DSM 18607</strain>
    </source>
</reference>
<accession>A0A542E269</accession>
<evidence type="ECO:0000313" key="6">
    <source>
        <dbReference type="Proteomes" id="UP000317893"/>
    </source>
</evidence>
<comment type="caution">
    <text evidence="5">The sequence shown here is derived from an EMBL/GenBank/DDBJ whole genome shotgun (WGS) entry which is preliminary data.</text>
</comment>
<evidence type="ECO:0000259" key="4">
    <source>
        <dbReference type="Pfam" id="PF10099"/>
    </source>
</evidence>
<keyword evidence="6" id="KW-1185">Reference proteome</keyword>
<dbReference type="Gene3D" id="1.10.10.1320">
    <property type="entry name" value="Anti-sigma factor, zinc-finger domain"/>
    <property type="match status" value="1"/>
</dbReference>
<proteinExistence type="predicted"/>
<evidence type="ECO:0000256" key="3">
    <source>
        <dbReference type="SAM" id="Phobius"/>
    </source>
</evidence>
<evidence type="ECO:0000256" key="1">
    <source>
        <dbReference type="ARBA" id="ARBA00023015"/>
    </source>
</evidence>
<keyword evidence="2" id="KW-0804">Transcription</keyword>
<feature type="domain" description="Anti-sigma K factor RskA C-terminal" evidence="4">
    <location>
        <begin position="116"/>
        <end position="244"/>
    </location>
</feature>
<evidence type="ECO:0000256" key="2">
    <source>
        <dbReference type="ARBA" id="ARBA00023163"/>
    </source>
</evidence>
<organism evidence="5 6">
    <name type="scientific">Lapillicoccus jejuensis</name>
    <dbReference type="NCBI Taxonomy" id="402171"/>
    <lineage>
        <taxon>Bacteria</taxon>
        <taxon>Bacillati</taxon>
        <taxon>Actinomycetota</taxon>
        <taxon>Actinomycetes</taxon>
        <taxon>Micrococcales</taxon>
        <taxon>Intrasporangiaceae</taxon>
        <taxon>Lapillicoccus</taxon>
    </lineage>
</organism>